<keyword evidence="3 5" id="KW-0378">Hydrolase</keyword>
<feature type="active site" description="Charge relay system" evidence="5">
    <location>
        <position position="611"/>
    </location>
</feature>
<name>A0ABV9D7G8_9MICO</name>
<dbReference type="Pfam" id="PF00082">
    <property type="entry name" value="Peptidase_S8"/>
    <property type="match status" value="1"/>
</dbReference>
<feature type="signal peptide" evidence="6">
    <location>
        <begin position="1"/>
        <end position="25"/>
    </location>
</feature>
<dbReference type="Gene3D" id="3.50.30.30">
    <property type="match status" value="1"/>
</dbReference>
<dbReference type="RefSeq" id="WP_122825251.1">
    <property type="nucleotide sequence ID" value="NZ_JBHSGF010000003.1"/>
</dbReference>
<keyword evidence="4 5" id="KW-0720">Serine protease</keyword>
<evidence type="ECO:0000256" key="5">
    <source>
        <dbReference type="PROSITE-ProRule" id="PRU01240"/>
    </source>
</evidence>
<accession>A0ABV9D7G8</accession>
<feature type="domain" description="Peptidase S8/S53" evidence="7">
    <location>
        <begin position="173"/>
        <end position="647"/>
    </location>
</feature>
<keyword evidence="10" id="KW-1185">Reference proteome</keyword>
<dbReference type="Proteomes" id="UP001595955">
    <property type="component" value="Unassembled WGS sequence"/>
</dbReference>
<dbReference type="InterPro" id="IPR036852">
    <property type="entry name" value="Peptidase_S8/S53_dom_sf"/>
</dbReference>
<dbReference type="Gene3D" id="3.40.50.200">
    <property type="entry name" value="Peptidase S8/S53 domain"/>
    <property type="match status" value="1"/>
</dbReference>
<feature type="chain" id="PRO_5045456384" evidence="6">
    <location>
        <begin position="26"/>
        <end position="1387"/>
    </location>
</feature>
<protein>
    <submittedName>
        <fullName evidence="9">S8 family serine peptidase</fullName>
    </submittedName>
</protein>
<reference evidence="10" key="1">
    <citation type="journal article" date="2019" name="Int. J. Syst. Evol. Microbiol.">
        <title>The Global Catalogue of Microorganisms (GCM) 10K type strain sequencing project: providing services to taxonomists for standard genome sequencing and annotation.</title>
        <authorList>
            <consortium name="The Broad Institute Genomics Platform"/>
            <consortium name="The Broad Institute Genome Sequencing Center for Infectious Disease"/>
            <person name="Wu L."/>
            <person name="Ma J."/>
        </authorList>
    </citation>
    <scope>NUCLEOTIDE SEQUENCE [LARGE SCALE GENOMIC DNA]</scope>
    <source>
        <strain evidence="10">JCM 3369</strain>
    </source>
</reference>
<evidence type="ECO:0000256" key="6">
    <source>
        <dbReference type="SAM" id="SignalP"/>
    </source>
</evidence>
<dbReference type="InterPro" id="IPR034213">
    <property type="entry name" value="S8_Vpr-like"/>
</dbReference>
<dbReference type="InterPro" id="IPR015500">
    <property type="entry name" value="Peptidase_S8_subtilisin-rel"/>
</dbReference>
<dbReference type="PROSITE" id="PS51892">
    <property type="entry name" value="SUBTILASE"/>
    <property type="match status" value="1"/>
</dbReference>
<gene>
    <name evidence="9" type="ORF">ACFO3F_05445</name>
</gene>
<dbReference type="PANTHER" id="PTHR43806">
    <property type="entry name" value="PEPTIDASE S8"/>
    <property type="match status" value="1"/>
</dbReference>
<dbReference type="SUPFAM" id="SSF52743">
    <property type="entry name" value="Subtilisin-like"/>
    <property type="match status" value="1"/>
</dbReference>
<evidence type="ECO:0000313" key="10">
    <source>
        <dbReference type="Proteomes" id="UP001595955"/>
    </source>
</evidence>
<feature type="active site" description="Charge relay system" evidence="5">
    <location>
        <position position="182"/>
    </location>
</feature>
<dbReference type="PANTHER" id="PTHR43806:SF11">
    <property type="entry name" value="CEREVISIN-RELATED"/>
    <property type="match status" value="1"/>
</dbReference>
<comment type="caution">
    <text evidence="9">The sequence shown here is derived from an EMBL/GenBank/DDBJ whole genome shotgun (WGS) entry which is preliminary data.</text>
</comment>
<sequence length="1387" mass="140277">MRRPLTAALTTLTLAAAAALGPAAAAVPDDDPSGLPAQAGIDATDKVVPALRDAQGRVTAFVQLDAPSALDVAESGGSDAAVTAAAADIEALADDVVPQASARARTAAPVQLSVTTKLLAGTIVTGEAAQVRALAASEDVVQVYLVTPKTPDNKGTDVFTRAIEAWEQAGGTGAGIRMGIIDTGVDYTHADFGGPGTEEAYAAAYGEDGTGPIPAGLFDPEKFLGGYDFAGTDYDAGADDPALGVPHPDPNPIDGPYTGGGSGHGTHVAGTAAGYGVTPDGETFRGDYAALEDIRDWQIGPGSAPEAGIYALKVFGDDGGSTNVTINALEWAADPNNDFDFNDRLDVVNLSLGAAEAPVDDPENLFIDQLARLGTIPVMSAGNSGDIVDVGGSPGNAGSALAVANSVGDTMTYDAIEVVDAANDALEGLHAAQMTVAYASDADVTAPVVYLGADVSGCTSLAPYAEQIAGNIVWLYWDDNDATRACGSVARWNNAQAAGAVGVLIGSELPFFSAGISGNPAVPGAQLTDDVTDLLLPEIQAGTLTVRLSPSLAGAAFVEDDTLADTLNSGSSRGAHGSLGIVKPDVAAPGTSISSAASGAGTAANTLSGTSMAAPHVAGIAANVQAVRPTWDAQEVKAAVINTATHDVYRDQGPQGPAFGPERVGAGRVDALDAVSTEVIAYDTENPASVTATFGIVNVADEVVVERRTITVENKSAAPASFDTAFTRSTATGGATIAVTPASITVQPGRTQTVTLTLTADPATLVREMDPTQGVNSGVGVPRDFLATLSGRLVLTPQGDEGGELRVPVHAAPRLVSDLEAEEPVTFDGPADLTAPLVLTGRGVDSGHTDDSLGWVSFAAPMALVAESPQLEESDVATSPSSVAAGDVRYVGFASTAPQLADAGSDPLLGVVGIGIAMQGEWPTLGTNVIPVIDTDVDSDGDVDLQTTIQKLSADDDVTVAVTTDLATEETVEVLPINTQFGNVDTTVFDNNVLVAPISVDLFDPETVPTFQVWTFSGYAPSGTDIIDTTEEFTADPYAPDYWFDGGAPNSLLFVADDGTELEVHRAADLGEDPPPLLVLHTHNATPGSRAQVVDVVVEEPQVVATTTTLAVSGDRTAGEELTLTATVAPPEATGTVTFFDGATELGSAPVTGGTASITATLSAGSHTLTARFTPATAAFGPSTSAPVTVVVGQSASTTTLTLSDDRVAFGEPVTATVVVTGASAAPSGSVEIRVGGQVVATGTLVVDGLVGTATIALPQNLPVGRHDLVAVYAGSADVAGSTSAPARLVIAKAWPDVSLDADWRVPRGSDAEVTVTVSGSDGAPVPTGTVTAYANFRRIGPVTLDENGTAVLTIPAIRSTTVITVLYSGDAGYHPGLDMGIITVGR</sequence>
<feature type="domain" description="Bacterial Ig-like" evidence="8">
    <location>
        <begin position="1309"/>
        <end position="1376"/>
    </location>
</feature>
<dbReference type="InterPro" id="IPR032109">
    <property type="entry name" value="Big_3_5"/>
</dbReference>
<feature type="domain" description="Bacterial Ig-like" evidence="8">
    <location>
        <begin position="1114"/>
        <end position="1192"/>
    </location>
</feature>
<dbReference type="PRINTS" id="PR00723">
    <property type="entry name" value="SUBTILISIN"/>
</dbReference>
<dbReference type="InterPro" id="IPR023828">
    <property type="entry name" value="Peptidase_S8_Ser-AS"/>
</dbReference>
<dbReference type="InterPro" id="IPR000209">
    <property type="entry name" value="Peptidase_S8/S53_dom"/>
</dbReference>
<comment type="similarity">
    <text evidence="1 5">Belongs to the peptidase S8 family.</text>
</comment>
<dbReference type="EMBL" id="JBHSGF010000003">
    <property type="protein sequence ID" value="MFC4554686.1"/>
    <property type="molecule type" value="Genomic_DNA"/>
</dbReference>
<evidence type="ECO:0000313" key="9">
    <source>
        <dbReference type="EMBL" id="MFC4554686.1"/>
    </source>
</evidence>
<feature type="active site" description="Charge relay system" evidence="5">
    <location>
        <position position="264"/>
    </location>
</feature>
<evidence type="ECO:0000256" key="2">
    <source>
        <dbReference type="ARBA" id="ARBA00022670"/>
    </source>
</evidence>
<evidence type="ECO:0000256" key="1">
    <source>
        <dbReference type="ARBA" id="ARBA00011073"/>
    </source>
</evidence>
<evidence type="ECO:0000256" key="3">
    <source>
        <dbReference type="ARBA" id="ARBA00022801"/>
    </source>
</evidence>
<keyword evidence="6" id="KW-0732">Signal</keyword>
<dbReference type="InterPro" id="IPR022398">
    <property type="entry name" value="Peptidase_S8_His-AS"/>
</dbReference>
<dbReference type="CDD" id="cd07474">
    <property type="entry name" value="Peptidases_S8_subtilisin_Vpr-like"/>
    <property type="match status" value="1"/>
</dbReference>
<dbReference type="InterPro" id="IPR013783">
    <property type="entry name" value="Ig-like_fold"/>
</dbReference>
<evidence type="ECO:0000259" key="7">
    <source>
        <dbReference type="Pfam" id="PF00082"/>
    </source>
</evidence>
<dbReference type="PROSITE" id="PS00138">
    <property type="entry name" value="SUBTILASE_SER"/>
    <property type="match status" value="1"/>
</dbReference>
<dbReference type="PROSITE" id="PS00137">
    <property type="entry name" value="SUBTILASE_HIS"/>
    <property type="match status" value="1"/>
</dbReference>
<keyword evidence="2 5" id="KW-0645">Protease</keyword>
<feature type="domain" description="Bacterial Ig-like" evidence="8">
    <location>
        <begin position="1201"/>
        <end position="1290"/>
    </location>
</feature>
<evidence type="ECO:0000259" key="8">
    <source>
        <dbReference type="Pfam" id="PF16640"/>
    </source>
</evidence>
<organism evidence="9 10">
    <name type="scientific">Georgenia faecalis</name>
    <dbReference type="NCBI Taxonomy" id="2483799"/>
    <lineage>
        <taxon>Bacteria</taxon>
        <taxon>Bacillati</taxon>
        <taxon>Actinomycetota</taxon>
        <taxon>Actinomycetes</taxon>
        <taxon>Micrococcales</taxon>
        <taxon>Bogoriellaceae</taxon>
        <taxon>Georgenia</taxon>
    </lineage>
</organism>
<proteinExistence type="inferred from homology"/>
<dbReference type="Pfam" id="PF16640">
    <property type="entry name" value="Big_3_5"/>
    <property type="match status" value="3"/>
</dbReference>
<evidence type="ECO:0000256" key="4">
    <source>
        <dbReference type="ARBA" id="ARBA00022825"/>
    </source>
</evidence>
<dbReference type="Gene3D" id="2.60.40.10">
    <property type="entry name" value="Immunoglobulins"/>
    <property type="match status" value="4"/>
</dbReference>
<dbReference type="InterPro" id="IPR050131">
    <property type="entry name" value="Peptidase_S8_subtilisin-like"/>
</dbReference>